<organism evidence="2 3">
    <name type="scientific">Allacma fusca</name>
    <dbReference type="NCBI Taxonomy" id="39272"/>
    <lineage>
        <taxon>Eukaryota</taxon>
        <taxon>Metazoa</taxon>
        <taxon>Ecdysozoa</taxon>
        <taxon>Arthropoda</taxon>
        <taxon>Hexapoda</taxon>
        <taxon>Collembola</taxon>
        <taxon>Symphypleona</taxon>
        <taxon>Sminthuridae</taxon>
        <taxon>Allacma</taxon>
    </lineage>
</organism>
<evidence type="ECO:0000313" key="2">
    <source>
        <dbReference type="EMBL" id="CAG7716920.1"/>
    </source>
</evidence>
<reference evidence="2" key="1">
    <citation type="submission" date="2021-06" db="EMBL/GenBank/DDBJ databases">
        <authorList>
            <person name="Hodson N. C."/>
            <person name="Mongue J. A."/>
            <person name="Jaron S. K."/>
        </authorList>
    </citation>
    <scope>NUCLEOTIDE SEQUENCE</scope>
</reference>
<gene>
    <name evidence="2" type="ORF">AFUS01_LOCUS6404</name>
</gene>
<evidence type="ECO:0000256" key="1">
    <source>
        <dbReference type="SAM" id="Phobius"/>
    </source>
</evidence>
<feature type="transmembrane region" description="Helical" evidence="1">
    <location>
        <begin position="107"/>
        <end position="126"/>
    </location>
</feature>
<keyword evidence="1" id="KW-1133">Transmembrane helix</keyword>
<feature type="transmembrane region" description="Helical" evidence="1">
    <location>
        <begin position="174"/>
        <end position="194"/>
    </location>
</feature>
<dbReference type="Proteomes" id="UP000708208">
    <property type="component" value="Unassembled WGS sequence"/>
</dbReference>
<protein>
    <submittedName>
        <fullName evidence="2">Uncharacterized protein</fullName>
    </submittedName>
</protein>
<evidence type="ECO:0000313" key="3">
    <source>
        <dbReference type="Proteomes" id="UP000708208"/>
    </source>
</evidence>
<comment type="caution">
    <text evidence="2">The sequence shown here is derived from an EMBL/GenBank/DDBJ whole genome shotgun (WGS) entry which is preliminary data.</text>
</comment>
<feature type="non-terminal residue" evidence="2">
    <location>
        <position position="1"/>
    </location>
</feature>
<sequence length="234" mass="26562">YSLLFIIFVGIGCISWYEATVSELKGILEKTSSSNLQIEGVQEDITTNVNLEAFVHEFTEVKICIVDYCKVAGSYSFAILSTCTITLIIYFNDKITSQTTIPSDSNLYQINFIIIILLISSLGNYLTNTINNERENLGNALAKVFTPIDSKLIEITKWVLSWQWKFSALNLFPVNYGIILKIVASILTYLMFFFQLKILDEQNKVEPEVNKTDICNTLPISLQNDTVLVTYENF</sequence>
<dbReference type="OrthoDB" id="6366728at2759"/>
<accession>A0A8J2JB07</accession>
<proteinExistence type="predicted"/>
<keyword evidence="3" id="KW-1185">Reference proteome</keyword>
<keyword evidence="1" id="KW-0812">Transmembrane</keyword>
<dbReference type="AlphaFoldDB" id="A0A8J2JB07"/>
<keyword evidence="1" id="KW-0472">Membrane</keyword>
<dbReference type="EMBL" id="CAJVCH010042098">
    <property type="protein sequence ID" value="CAG7716920.1"/>
    <property type="molecule type" value="Genomic_DNA"/>
</dbReference>
<name>A0A8J2JB07_9HEXA</name>
<feature type="transmembrane region" description="Helical" evidence="1">
    <location>
        <begin position="72"/>
        <end position="91"/>
    </location>
</feature>